<keyword evidence="3" id="KW-1185">Reference proteome</keyword>
<dbReference type="AlphaFoldDB" id="A0A1X0P1H1"/>
<dbReference type="CDD" id="cd09487">
    <property type="entry name" value="SAM_superfamily"/>
    <property type="match status" value="1"/>
</dbReference>
<dbReference type="RefSeq" id="XP_028884870.1">
    <property type="nucleotide sequence ID" value="XM_029023674.1"/>
</dbReference>
<proteinExistence type="predicted"/>
<gene>
    <name evidence="2" type="ORF">TM35_000072280</name>
</gene>
<evidence type="ECO:0000259" key="1">
    <source>
        <dbReference type="Pfam" id="PF07647"/>
    </source>
</evidence>
<organism evidence="2 3">
    <name type="scientific">Trypanosoma theileri</name>
    <dbReference type="NCBI Taxonomy" id="67003"/>
    <lineage>
        <taxon>Eukaryota</taxon>
        <taxon>Discoba</taxon>
        <taxon>Euglenozoa</taxon>
        <taxon>Kinetoplastea</taxon>
        <taxon>Metakinetoplastina</taxon>
        <taxon>Trypanosomatida</taxon>
        <taxon>Trypanosomatidae</taxon>
        <taxon>Trypanosoma</taxon>
    </lineage>
</organism>
<name>A0A1X0P1H1_9TRYP</name>
<dbReference type="VEuPathDB" id="TriTrypDB:TM35_000072280"/>
<feature type="domain" description="SAM" evidence="1">
    <location>
        <begin position="327"/>
        <end position="375"/>
    </location>
</feature>
<comment type="caution">
    <text evidence="2">The sequence shown here is derived from an EMBL/GenBank/DDBJ whole genome shotgun (WGS) entry which is preliminary data.</text>
</comment>
<dbReference type="OrthoDB" id="240959at2759"/>
<dbReference type="SUPFAM" id="SSF47769">
    <property type="entry name" value="SAM/Pointed domain"/>
    <property type="match status" value="1"/>
</dbReference>
<protein>
    <recommendedName>
        <fullName evidence="1">SAM domain-containing protein</fullName>
    </recommendedName>
</protein>
<dbReference type="InterPro" id="IPR013761">
    <property type="entry name" value="SAM/pointed_sf"/>
</dbReference>
<accession>A0A1X0P1H1</accession>
<dbReference type="Gene3D" id="1.10.150.50">
    <property type="entry name" value="Transcription Factor, Ets-1"/>
    <property type="match status" value="1"/>
</dbReference>
<evidence type="ECO:0000313" key="3">
    <source>
        <dbReference type="Proteomes" id="UP000192257"/>
    </source>
</evidence>
<dbReference type="Proteomes" id="UP000192257">
    <property type="component" value="Unassembled WGS sequence"/>
</dbReference>
<reference evidence="2 3" key="1">
    <citation type="submission" date="2017-03" db="EMBL/GenBank/DDBJ databases">
        <title>An alternative strategy for trypanosome survival in the mammalian bloodstream revealed through genome and transcriptome analysis of the ubiquitous bovine parasite Trypanosoma (Megatrypanum) theileri.</title>
        <authorList>
            <person name="Kelly S."/>
            <person name="Ivens A."/>
            <person name="Mott A."/>
            <person name="O'Neill E."/>
            <person name="Emms D."/>
            <person name="Macleod O."/>
            <person name="Voorheis P."/>
            <person name="Matthews J."/>
            <person name="Matthews K."/>
            <person name="Carrington M."/>
        </authorList>
    </citation>
    <scope>NUCLEOTIDE SEQUENCE [LARGE SCALE GENOMIC DNA]</scope>
    <source>
        <strain evidence="2">Edinburgh</strain>
    </source>
</reference>
<dbReference type="InterPro" id="IPR001660">
    <property type="entry name" value="SAM"/>
</dbReference>
<evidence type="ECO:0000313" key="2">
    <source>
        <dbReference type="EMBL" id="ORC90804.1"/>
    </source>
</evidence>
<sequence>MSTHAEEESPSDVNQFALSAVQMVLTLLRERKDTVGCRLHASMVRQSVFLHLIRTFDTRFGLVEKCSKWEMESLLKLYIILWVSIKTEGMNFSAISTEKNISWQMELLQEGKNVENRLAREIFINDSSINDTVYPCYYVDVLMWLIMEVFLPFSHSWEEFNIWKCATDNNNSDNNDNEEEENSHPFIQWTLSILNTPDLTLGAEWQLSPLKQCVVSLVVLLGADRLILSKHPNLFTDAYIRTLVVACTANALPEHFVKLTRSIYSGLIRGDSIYYNDLRVLLETLRRFVSCCDDVYDEHAQKVRTAVDVLLNTSCPLGGDVDITRGVKSVCEWFELLDLDSDYREVLVRGGIDGEVLRSGLTIEDVRQMGIKNERDAAVLLRVLSASPHKE</sequence>
<dbReference type="Pfam" id="PF07647">
    <property type="entry name" value="SAM_2"/>
    <property type="match status" value="1"/>
</dbReference>
<dbReference type="GeneID" id="39983454"/>
<dbReference type="EMBL" id="NBCO01000007">
    <property type="protein sequence ID" value="ORC90804.1"/>
    <property type="molecule type" value="Genomic_DNA"/>
</dbReference>